<proteinExistence type="predicted"/>
<evidence type="ECO:0000313" key="3">
    <source>
        <dbReference type="EMBL" id="TXG55398.1"/>
    </source>
</evidence>
<feature type="compositionally biased region" description="Polar residues" evidence="1">
    <location>
        <begin position="394"/>
        <end position="412"/>
    </location>
</feature>
<feature type="compositionally biased region" description="Polar residues" evidence="1">
    <location>
        <begin position="461"/>
        <end position="474"/>
    </location>
</feature>
<organism evidence="3 4">
    <name type="scientific">Acer yangbiense</name>
    <dbReference type="NCBI Taxonomy" id="1000413"/>
    <lineage>
        <taxon>Eukaryota</taxon>
        <taxon>Viridiplantae</taxon>
        <taxon>Streptophyta</taxon>
        <taxon>Embryophyta</taxon>
        <taxon>Tracheophyta</taxon>
        <taxon>Spermatophyta</taxon>
        <taxon>Magnoliopsida</taxon>
        <taxon>eudicotyledons</taxon>
        <taxon>Gunneridae</taxon>
        <taxon>Pentapetalae</taxon>
        <taxon>rosids</taxon>
        <taxon>malvids</taxon>
        <taxon>Sapindales</taxon>
        <taxon>Sapindaceae</taxon>
        <taxon>Hippocastanoideae</taxon>
        <taxon>Acereae</taxon>
        <taxon>Acer</taxon>
    </lineage>
</organism>
<feature type="compositionally biased region" description="Acidic residues" evidence="1">
    <location>
        <begin position="450"/>
        <end position="459"/>
    </location>
</feature>
<dbReference type="InterPro" id="IPR056717">
    <property type="entry name" value="DUF7815"/>
</dbReference>
<dbReference type="EMBL" id="VAHF01000009">
    <property type="protein sequence ID" value="TXG55398.1"/>
    <property type="molecule type" value="Genomic_DNA"/>
</dbReference>
<protein>
    <recommendedName>
        <fullName evidence="2">DUF7815 domain-containing protein</fullName>
    </recommendedName>
</protein>
<feature type="region of interest" description="Disordered" evidence="1">
    <location>
        <begin position="541"/>
        <end position="572"/>
    </location>
</feature>
<reference evidence="4" key="1">
    <citation type="journal article" date="2019" name="Gigascience">
        <title>De novo genome assembly of the endangered Acer yangbiense, a plant species with extremely small populations endemic to Yunnan Province, China.</title>
        <authorList>
            <person name="Yang J."/>
            <person name="Wariss H.M."/>
            <person name="Tao L."/>
            <person name="Zhang R."/>
            <person name="Yun Q."/>
            <person name="Hollingsworth P."/>
            <person name="Dao Z."/>
            <person name="Luo G."/>
            <person name="Guo H."/>
            <person name="Ma Y."/>
            <person name="Sun W."/>
        </authorList>
    </citation>
    <scope>NUCLEOTIDE SEQUENCE [LARGE SCALE GENOMIC DNA]</scope>
    <source>
        <strain evidence="4">cv. Malutang</strain>
    </source>
</reference>
<evidence type="ECO:0000259" key="2">
    <source>
        <dbReference type="Pfam" id="PF25122"/>
    </source>
</evidence>
<dbReference type="Proteomes" id="UP000323000">
    <property type="component" value="Chromosome 9"/>
</dbReference>
<gene>
    <name evidence="3" type="ORF">EZV62_020654</name>
</gene>
<feature type="region of interest" description="Disordered" evidence="1">
    <location>
        <begin position="423"/>
        <end position="522"/>
    </location>
</feature>
<feature type="region of interest" description="Disordered" evidence="1">
    <location>
        <begin position="393"/>
        <end position="412"/>
    </location>
</feature>
<accession>A0A5C7HF92</accession>
<dbReference type="Pfam" id="PF25122">
    <property type="entry name" value="DUF7815"/>
    <property type="match status" value="1"/>
</dbReference>
<keyword evidence="4" id="KW-1185">Reference proteome</keyword>
<feature type="compositionally biased region" description="Polar residues" evidence="1">
    <location>
        <begin position="509"/>
        <end position="520"/>
    </location>
</feature>
<dbReference type="OrthoDB" id="1904894at2759"/>
<evidence type="ECO:0000313" key="4">
    <source>
        <dbReference type="Proteomes" id="UP000323000"/>
    </source>
</evidence>
<feature type="compositionally biased region" description="Low complexity" evidence="1">
    <location>
        <begin position="541"/>
        <end position="558"/>
    </location>
</feature>
<sequence length="812" mass="89607">MSIEIPHDLIKQVQAAVLREVNLSSYDPNDASLSKQFPSIESSISELDPSPPHLRCKHCNGRLLRGTQSLLCVFCGKQIVQLEDPPEPIHFKTTFGCSWLLNSLNLDGSEIVGQPLKANESNRGRIASEEELRFSNFLDLEVKWNSKFETLGIKNDKSSFSLVGVDFDDFLGERKVDTVSAVPEERSLSQVNENDDGSGINDFQVTDDFSSLRNVERFGTVMKSTEEDDKGGGDSFTGWEASFQSAGSITSHEESKSVDPVVESSVDLFEESKSVDPVVESSVDLFEVSKSVDTAVESSVDLSAHMDAVFGSGNSLFDGKGKENVVSSSSNISDWFHDEVTANMKDGGTAEIANTSSMSIDWIHDDQMQIKSDKAPNNETVDEEDELFDDAWNDFTSSTSSENPSNKQNDQAKQFEVTAVVKDSGKVENTNNSSLTSIDNKAADSKSLDEKDDSFDDWNDFASSTSTKDPSSGPSVRPAKQFEWNANVRDEKTEENANSSSSMNADWFQDNQWQTNSNKASDSKTIEMDVDLFDAWNDFSSSSAAQDSSKKQSGQAKQPEVTTTIKDNEMVENVNNSASISWTQDDQWSTSTNKTLDNKSIDDRNDLFDTWNDFTSSTNAQDSLNKQTGQAKQFEMTANVKDDGIMGVNDSSFDWFQGNQLQAGITMAPDKKTIDEVYDPFDTWNDFTSSSSAQDLSNKQSVNHMMPSVEQTAKNNLQDFDFGGFSQPQVSPGLLKDQNGSTEVNIMTSEPSVSDRISDVNAKDNDVPTATTRSTTDNVEVLISQMHDLSFMLESNLSIPEKQDEFHSFSKG</sequence>
<dbReference type="AlphaFoldDB" id="A0A5C7HF92"/>
<dbReference type="PANTHER" id="PTHR36308">
    <property type="entry name" value="DENTIN SIALOPHOSPHOPROTEIN-RELATED"/>
    <property type="match status" value="1"/>
</dbReference>
<feature type="domain" description="DUF7815" evidence="2">
    <location>
        <begin position="52"/>
        <end position="78"/>
    </location>
</feature>
<comment type="caution">
    <text evidence="3">The sequence shown here is derived from an EMBL/GenBank/DDBJ whole genome shotgun (WGS) entry which is preliminary data.</text>
</comment>
<evidence type="ECO:0000256" key="1">
    <source>
        <dbReference type="SAM" id="MobiDB-lite"/>
    </source>
</evidence>
<dbReference type="PANTHER" id="PTHR36308:SF1">
    <property type="entry name" value="DENTIN SIALOPHOSPHOPROTEIN-RELATED"/>
    <property type="match status" value="1"/>
</dbReference>
<feature type="compositionally biased region" description="Polar residues" evidence="1">
    <location>
        <begin position="427"/>
        <end position="439"/>
    </location>
</feature>
<name>A0A5C7HF92_9ROSI</name>